<protein>
    <submittedName>
        <fullName evidence="2">Cytochrome c biogenesis protein transmembrane region</fullName>
    </submittedName>
</protein>
<feature type="transmembrane region" description="Helical" evidence="1">
    <location>
        <begin position="55"/>
        <end position="80"/>
    </location>
</feature>
<keyword evidence="1" id="KW-1133">Transmembrane helix</keyword>
<keyword evidence="1 2" id="KW-0812">Transmembrane</keyword>
<dbReference type="AlphaFoldDB" id="A0A098B410"/>
<feature type="transmembrane region" description="Helical" evidence="1">
    <location>
        <begin position="130"/>
        <end position="153"/>
    </location>
</feature>
<feature type="transmembrane region" description="Helical" evidence="1">
    <location>
        <begin position="165"/>
        <end position="188"/>
    </location>
</feature>
<feature type="transmembrane region" description="Helical" evidence="1">
    <location>
        <begin position="86"/>
        <end position="109"/>
    </location>
</feature>
<dbReference type="PANTHER" id="PTHR31272:SF6">
    <property type="entry name" value="CYTOCHROME C-TYPE BIOGENESIS CCDA-LIKE CHLOROPLASTIC PROTEIN"/>
    <property type="match status" value="1"/>
</dbReference>
<dbReference type="InterPro" id="IPR051790">
    <property type="entry name" value="Cytochrome_c-biogenesis_DsbD"/>
</dbReference>
<accession>A0A098B410</accession>
<dbReference type="PATRIC" id="fig|49338.4.peg.4000"/>
<dbReference type="PANTHER" id="PTHR31272">
    <property type="entry name" value="CYTOCHROME C-TYPE BIOGENESIS PROTEIN HI_1454-RELATED"/>
    <property type="match status" value="1"/>
</dbReference>
<evidence type="ECO:0000256" key="1">
    <source>
        <dbReference type="SAM" id="Phobius"/>
    </source>
</evidence>
<feature type="transmembrane region" description="Helical" evidence="1">
    <location>
        <begin position="17"/>
        <end position="43"/>
    </location>
</feature>
<organism evidence="2">
    <name type="scientific">Desulfitobacterium hafniense</name>
    <name type="common">Desulfitobacterium frappieri</name>
    <dbReference type="NCBI Taxonomy" id="49338"/>
    <lineage>
        <taxon>Bacteria</taxon>
        <taxon>Bacillati</taxon>
        <taxon>Bacillota</taxon>
        <taxon>Clostridia</taxon>
        <taxon>Eubacteriales</taxon>
        <taxon>Desulfitobacteriaceae</taxon>
        <taxon>Desulfitobacterium</taxon>
    </lineage>
</organism>
<keyword evidence="1" id="KW-0472">Membrane</keyword>
<reference evidence="2" key="1">
    <citation type="submission" date="2014-07" db="EMBL/GenBank/DDBJ databases">
        <authorList>
            <person name="Hornung V.Bastian."/>
        </authorList>
    </citation>
    <scope>NUCLEOTIDE SEQUENCE</scope>
    <source>
        <strain evidence="2">PCE-S</strain>
    </source>
</reference>
<name>A0A098B410_DESHA</name>
<feature type="transmembrane region" description="Helical" evidence="1">
    <location>
        <begin position="200"/>
        <end position="221"/>
    </location>
</feature>
<dbReference type="EMBL" id="LK996017">
    <property type="protein sequence ID" value="CDX03613.1"/>
    <property type="molecule type" value="Genomic_DNA"/>
</dbReference>
<proteinExistence type="predicted"/>
<evidence type="ECO:0000313" key="2">
    <source>
        <dbReference type="EMBL" id="CDX03613.1"/>
    </source>
</evidence>
<gene>
    <name evidence="2" type="ORF">DPCES_3727</name>
</gene>
<dbReference type="RefSeq" id="WP_208926154.1">
    <property type="nucleotide sequence ID" value="NZ_JAYFNZ010000015.1"/>
</dbReference>
<sequence>MDSLAHSLMLGMENGSWWLMGSMFMGGIVLSINPCMGAMIPLVIGGARQEGYSRVIQFILGFTLTLMLIGALAARVGILFRLPGMYWAIFLGVLYLVAGAILLGFRFPVKVSGFYVTRKNGPLRHIYQKGLSPWVLGSFFALAPSPCTTPVILMMSGTAMASGHMIYASLALGAFGLGHSLLLAMAFVPGVRRLFKMNRWTLQLRPVIGILLILLSGYILVTQPGFEQAMSGHQHQH</sequence>